<evidence type="ECO:0000256" key="2">
    <source>
        <dbReference type="ARBA" id="ARBA00022679"/>
    </source>
</evidence>
<dbReference type="Proteomes" id="UP000515480">
    <property type="component" value="Chromosome"/>
</dbReference>
<dbReference type="GO" id="GO:0050519">
    <property type="term" value="F:holo-citrate lyase synthase activity"/>
    <property type="evidence" value="ECO:0007669"/>
    <property type="project" value="UniProtKB-EC"/>
</dbReference>
<comment type="catalytic activity">
    <reaction evidence="4">
        <text>apo-[citrate lyase ACP] + 2'-(5''-triphospho-alpha-D-ribosyl)-3'-dephospho-CoA = holo-[citrate lyase ACP] + diphosphate</text>
        <dbReference type="Rhea" id="RHEA:16333"/>
        <dbReference type="Rhea" id="RHEA-COMP:10157"/>
        <dbReference type="Rhea" id="RHEA-COMP:10158"/>
        <dbReference type="ChEBI" id="CHEBI:29999"/>
        <dbReference type="ChEBI" id="CHEBI:33019"/>
        <dbReference type="ChEBI" id="CHEBI:61378"/>
        <dbReference type="ChEBI" id="CHEBI:82683"/>
        <dbReference type="EC" id="2.7.7.61"/>
    </reaction>
</comment>
<name>A0A7G7VJ98_9FIRM</name>
<protein>
    <recommendedName>
        <fullName evidence="1">citrate lyase holo-[acyl-carrier protein] synthase</fullName>
        <ecNumber evidence="1">2.7.7.61</ecNumber>
    </recommendedName>
</protein>
<sequence>MLNGIPVELPAMLAAREERASRQAAWLKEYARPLLSFTLNIPGPIKTSPDLRQGFEDGRVALEGRLRAAQLPCIVQMEVHNVTGDEALLAIDGDAAEIKRICTEIEEHHPLGRLFDLDVLAADGTKLSRPLPRRCLLCTEQAQVCARSRRHSVEELTAEIERLLTAYLS</sequence>
<dbReference type="Pfam" id="PF03802">
    <property type="entry name" value="CitX"/>
    <property type="match status" value="1"/>
</dbReference>
<evidence type="ECO:0000256" key="3">
    <source>
        <dbReference type="ARBA" id="ARBA00022695"/>
    </source>
</evidence>
<dbReference type="RefSeq" id="WP_185980225.1">
    <property type="nucleotide sequence ID" value="NZ_CP060204.1"/>
</dbReference>
<dbReference type="InterPro" id="IPR005551">
    <property type="entry name" value="CitX"/>
</dbReference>
<dbReference type="NCBIfam" id="NF002383">
    <property type="entry name" value="PRK01392.1"/>
    <property type="match status" value="1"/>
</dbReference>
<dbReference type="GO" id="GO:0051191">
    <property type="term" value="P:prosthetic group biosynthetic process"/>
    <property type="evidence" value="ECO:0007669"/>
    <property type="project" value="InterPro"/>
</dbReference>
<evidence type="ECO:0000256" key="1">
    <source>
        <dbReference type="ARBA" id="ARBA00012524"/>
    </source>
</evidence>
<keyword evidence="5" id="KW-0456">Lyase</keyword>
<evidence type="ECO:0000313" key="6">
    <source>
        <dbReference type="Proteomes" id="UP000515480"/>
    </source>
</evidence>
<accession>A0A7G7VJ98</accession>
<organism evidence="5 6">
    <name type="scientific">Selenomonas timonae</name>
    <dbReference type="NCBI Taxonomy" id="2754044"/>
    <lineage>
        <taxon>Bacteria</taxon>
        <taxon>Bacillati</taxon>
        <taxon>Bacillota</taxon>
        <taxon>Negativicutes</taxon>
        <taxon>Selenomonadales</taxon>
        <taxon>Selenomonadaceae</taxon>
        <taxon>Selenomonas</taxon>
    </lineage>
</organism>
<evidence type="ECO:0000313" key="5">
    <source>
        <dbReference type="EMBL" id="QNH54191.1"/>
    </source>
</evidence>
<dbReference type="GO" id="GO:0016829">
    <property type="term" value="F:lyase activity"/>
    <property type="evidence" value="ECO:0007669"/>
    <property type="project" value="UniProtKB-KW"/>
</dbReference>
<proteinExistence type="predicted"/>
<gene>
    <name evidence="5" type="primary">citX</name>
    <name evidence="5" type="ORF">H1B31_10130</name>
</gene>
<dbReference type="NCBIfam" id="TIGR03124">
    <property type="entry name" value="citrate_citX"/>
    <property type="match status" value="1"/>
</dbReference>
<dbReference type="EC" id="2.7.7.61" evidence="1"/>
<dbReference type="AlphaFoldDB" id="A0A7G7VJ98"/>
<dbReference type="EMBL" id="CP060204">
    <property type="protein sequence ID" value="QNH54191.1"/>
    <property type="molecule type" value="Genomic_DNA"/>
</dbReference>
<keyword evidence="2 5" id="KW-0808">Transferase</keyword>
<keyword evidence="3 5" id="KW-0548">Nucleotidyltransferase</keyword>
<evidence type="ECO:0000256" key="4">
    <source>
        <dbReference type="ARBA" id="ARBA00048574"/>
    </source>
</evidence>
<dbReference type="KEGG" id="stim:H1B31_10130"/>
<keyword evidence="6" id="KW-1185">Reference proteome</keyword>
<reference evidence="5 6" key="1">
    <citation type="submission" date="2020-07" db="EMBL/GenBank/DDBJ databases">
        <title>Complete genome and description of Selenomonas timonensis sp. nov., a new bacterium isolated from a gingivitis subject.</title>
        <authorList>
            <person name="Antezack A."/>
        </authorList>
    </citation>
    <scope>NUCLEOTIDE SEQUENCE [LARGE SCALE GENOMIC DNA]</scope>
    <source>
        <strain evidence="5 6">Marseille-Q3039</strain>
    </source>
</reference>